<evidence type="ECO:0000259" key="1">
    <source>
        <dbReference type="Pfam" id="PF03551"/>
    </source>
</evidence>
<dbReference type="Gene3D" id="1.10.10.10">
    <property type="entry name" value="Winged helix-like DNA-binding domain superfamily/Winged helix DNA-binding domain"/>
    <property type="match status" value="1"/>
</dbReference>
<dbReference type="InterPro" id="IPR036390">
    <property type="entry name" value="WH_DNA-bd_sf"/>
</dbReference>
<dbReference type="InterPro" id="IPR005149">
    <property type="entry name" value="Tscrpt_reg_PadR_N"/>
</dbReference>
<dbReference type="PANTHER" id="PTHR33169">
    <property type="entry name" value="PADR-FAMILY TRANSCRIPTIONAL REGULATOR"/>
    <property type="match status" value="1"/>
</dbReference>
<comment type="caution">
    <text evidence="2">The sequence shown here is derived from an EMBL/GenBank/DDBJ whole genome shotgun (WGS) entry which is preliminary data.</text>
</comment>
<dbReference type="RefSeq" id="WP_212007196.1">
    <property type="nucleotide sequence ID" value="NZ_JAAFYZ010000003.1"/>
</dbReference>
<dbReference type="EMBL" id="JAAFYZ010000003">
    <property type="protein sequence ID" value="MBS2545532.1"/>
    <property type="molecule type" value="Genomic_DNA"/>
</dbReference>
<protein>
    <submittedName>
        <fullName evidence="2">Helix-turn-helix transcriptional regulator</fullName>
    </submittedName>
</protein>
<dbReference type="Proteomes" id="UP000730482">
    <property type="component" value="Unassembled WGS sequence"/>
</dbReference>
<dbReference type="PANTHER" id="PTHR33169:SF13">
    <property type="entry name" value="PADR-FAMILY TRANSCRIPTIONAL REGULATOR"/>
    <property type="match status" value="1"/>
</dbReference>
<evidence type="ECO:0000313" key="2">
    <source>
        <dbReference type="EMBL" id="MBS2545532.1"/>
    </source>
</evidence>
<name>A0ABS5KGU6_9ACTN</name>
<dbReference type="InterPro" id="IPR036388">
    <property type="entry name" value="WH-like_DNA-bd_sf"/>
</dbReference>
<dbReference type="SUPFAM" id="SSF46785">
    <property type="entry name" value="Winged helix' DNA-binding domain"/>
    <property type="match status" value="1"/>
</dbReference>
<gene>
    <name evidence="2" type="ORF">KGQ19_01480</name>
</gene>
<keyword evidence="3" id="KW-1185">Reference proteome</keyword>
<proteinExistence type="predicted"/>
<sequence length="122" mass="13080">MSSSSGRTEQTFQILTALVDEPLHGYGIIQEVGRLSEGRTQLRVGTLYGALDRLTTEGLLVLDREETVSGRLRRYYRLTDAGAQVLAVDAERMAAQAQVALGRLRARRAGGHGRGAIAGGAV</sequence>
<dbReference type="InterPro" id="IPR052509">
    <property type="entry name" value="Metal_resp_DNA-bind_regulator"/>
</dbReference>
<reference evidence="2 3" key="1">
    <citation type="submission" date="2020-02" db="EMBL/GenBank/DDBJ databases">
        <title>Acidophilic actinobacteria isolated from forest soil.</title>
        <authorList>
            <person name="Golinska P."/>
        </authorList>
    </citation>
    <scope>NUCLEOTIDE SEQUENCE [LARGE SCALE GENOMIC DNA]</scope>
    <source>
        <strain evidence="2 3">NL8</strain>
    </source>
</reference>
<feature type="domain" description="Transcription regulator PadR N-terminal" evidence="1">
    <location>
        <begin position="14"/>
        <end position="87"/>
    </location>
</feature>
<dbReference type="Pfam" id="PF03551">
    <property type="entry name" value="PadR"/>
    <property type="match status" value="1"/>
</dbReference>
<evidence type="ECO:0000313" key="3">
    <source>
        <dbReference type="Proteomes" id="UP000730482"/>
    </source>
</evidence>
<organism evidence="2 3">
    <name type="scientific">Catenulispora pinistramenti</name>
    <dbReference type="NCBI Taxonomy" id="2705254"/>
    <lineage>
        <taxon>Bacteria</taxon>
        <taxon>Bacillati</taxon>
        <taxon>Actinomycetota</taxon>
        <taxon>Actinomycetes</taxon>
        <taxon>Catenulisporales</taxon>
        <taxon>Catenulisporaceae</taxon>
        <taxon>Catenulispora</taxon>
    </lineage>
</organism>
<accession>A0ABS5KGU6</accession>